<dbReference type="OrthoDB" id="3266517at2"/>
<dbReference type="PANTHER" id="PTHR23090">
    <property type="entry name" value="NH 3 /GLUTAMINE-DEPENDENT NAD + SYNTHETASE"/>
    <property type="match status" value="1"/>
</dbReference>
<dbReference type="RefSeq" id="WP_043120337.1">
    <property type="nucleotide sequence ID" value="NZ_JTDL01000044.1"/>
</dbReference>
<dbReference type="GO" id="GO:0004359">
    <property type="term" value="F:glutaminase activity"/>
    <property type="evidence" value="ECO:0007669"/>
    <property type="project" value="InterPro"/>
</dbReference>
<dbReference type="GO" id="GO:0009435">
    <property type="term" value="P:NAD+ biosynthetic process"/>
    <property type="evidence" value="ECO:0007669"/>
    <property type="project" value="UniProtKB-UniRule"/>
</dbReference>
<dbReference type="Pfam" id="PF02540">
    <property type="entry name" value="NAD_synthase"/>
    <property type="match status" value="1"/>
</dbReference>
<dbReference type="InterPro" id="IPR022926">
    <property type="entry name" value="NH(3)-dep_NAD(+)_synth"/>
</dbReference>
<feature type="binding site" description="in other chain" evidence="13">
    <location>
        <position position="172"/>
    </location>
    <ligand>
        <name>deamido-NAD(+)</name>
        <dbReference type="ChEBI" id="CHEBI:58437"/>
        <note>ligand shared between two neighboring subunits</note>
    </ligand>
</feature>
<keyword evidence="18" id="KW-1185">Reference proteome</keyword>
<dbReference type="Gene3D" id="3.40.50.620">
    <property type="entry name" value="HUPs"/>
    <property type="match status" value="1"/>
</dbReference>
<feature type="binding site" evidence="13">
    <location>
        <position position="188"/>
    </location>
    <ligand>
        <name>ATP</name>
        <dbReference type="ChEBI" id="CHEBI:30616"/>
    </ligand>
</feature>
<dbReference type="InterPro" id="IPR014729">
    <property type="entry name" value="Rossmann-like_a/b/a_fold"/>
</dbReference>
<dbReference type="AlphaFoldDB" id="A0A0B2AM77"/>
<evidence type="ECO:0000256" key="4">
    <source>
        <dbReference type="ARBA" id="ARBA00022723"/>
    </source>
</evidence>
<evidence type="ECO:0000256" key="10">
    <source>
        <dbReference type="ARBA" id="ARBA00055966"/>
    </source>
</evidence>
<evidence type="ECO:0000256" key="14">
    <source>
        <dbReference type="RuleBase" id="RU003811"/>
    </source>
</evidence>
<evidence type="ECO:0000259" key="16">
    <source>
        <dbReference type="Pfam" id="PF02540"/>
    </source>
</evidence>
<evidence type="ECO:0000256" key="1">
    <source>
        <dbReference type="ARBA" id="ARBA00005859"/>
    </source>
</evidence>
<feature type="binding site" description="in other chain" evidence="13">
    <location>
        <position position="139"/>
    </location>
    <ligand>
        <name>deamido-NAD(+)</name>
        <dbReference type="ChEBI" id="CHEBI:58437"/>
        <note>ligand shared between two neighboring subunits</note>
    </ligand>
</feature>
<keyword evidence="6 13" id="KW-0067">ATP-binding</keyword>
<dbReference type="EC" id="6.3.1.5" evidence="11 13"/>
<evidence type="ECO:0000256" key="2">
    <source>
        <dbReference type="ARBA" id="ARBA00011738"/>
    </source>
</evidence>
<evidence type="ECO:0000313" key="18">
    <source>
        <dbReference type="Proteomes" id="UP000030982"/>
    </source>
</evidence>
<feature type="binding site" evidence="13">
    <location>
        <begin position="46"/>
        <end position="53"/>
    </location>
    <ligand>
        <name>ATP</name>
        <dbReference type="ChEBI" id="CHEBI:30616"/>
    </ligand>
</feature>
<feature type="binding site" evidence="13">
    <location>
        <position position="164"/>
    </location>
    <ligand>
        <name>Mg(2+)</name>
        <dbReference type="ChEBI" id="CHEBI:18420"/>
    </ligand>
</feature>
<dbReference type="GO" id="GO:0046872">
    <property type="term" value="F:metal ion binding"/>
    <property type="evidence" value="ECO:0007669"/>
    <property type="project" value="UniProtKB-KW"/>
</dbReference>
<comment type="similarity">
    <text evidence="1 13 14">Belongs to the NAD synthetase family.</text>
</comment>
<reference evidence="17 18" key="1">
    <citation type="submission" date="2014-09" db="EMBL/GenBank/DDBJ databases">
        <title>Genome sequence of Sinomonas sp. MUSC 117.</title>
        <authorList>
            <person name="Lee L.-H."/>
        </authorList>
    </citation>
    <scope>NUCLEOTIDE SEQUENCE [LARGE SCALE GENOMIC DNA]</scope>
    <source>
        <strain evidence="17 18">MUSC 117</strain>
    </source>
</reference>
<organism evidence="17 18">
    <name type="scientific">Sinomonas humi</name>
    <dbReference type="NCBI Taxonomy" id="1338436"/>
    <lineage>
        <taxon>Bacteria</taxon>
        <taxon>Bacillati</taxon>
        <taxon>Actinomycetota</taxon>
        <taxon>Actinomycetes</taxon>
        <taxon>Micrococcales</taxon>
        <taxon>Micrococcaceae</taxon>
        <taxon>Sinomonas</taxon>
    </lineage>
</organism>
<dbReference type="HAMAP" id="MF_00193">
    <property type="entry name" value="NadE_ammonia_dep"/>
    <property type="match status" value="1"/>
</dbReference>
<keyword evidence="8 13" id="KW-0520">NAD</keyword>
<comment type="caution">
    <text evidence="17">The sequence shown here is derived from an EMBL/GenBank/DDBJ whole genome shotgun (WGS) entry which is preliminary data.</text>
</comment>
<dbReference type="GO" id="GO:0005524">
    <property type="term" value="F:ATP binding"/>
    <property type="evidence" value="ECO:0007669"/>
    <property type="project" value="UniProtKB-UniRule"/>
</dbReference>
<dbReference type="FunFam" id="3.40.50.620:FF:000015">
    <property type="entry name" value="NH(3)-dependent NAD(+) synthetase"/>
    <property type="match status" value="1"/>
</dbReference>
<evidence type="ECO:0000256" key="5">
    <source>
        <dbReference type="ARBA" id="ARBA00022741"/>
    </source>
</evidence>
<keyword evidence="5 13" id="KW-0547">Nucleotide-binding</keyword>
<evidence type="ECO:0000256" key="9">
    <source>
        <dbReference type="ARBA" id="ARBA00051206"/>
    </source>
</evidence>
<comment type="function">
    <text evidence="10 13">Catalyzes the ATP-dependent amidation of deamido-NAD to form NAD. Uses ammonia as a nitrogen source.</text>
</comment>
<dbReference type="UniPathway" id="UPA00253">
    <property type="reaction ID" value="UER00333"/>
</dbReference>
<evidence type="ECO:0000313" key="17">
    <source>
        <dbReference type="EMBL" id="KHL04798.1"/>
    </source>
</evidence>
<gene>
    <name evidence="13" type="primary">nadE</name>
    <name evidence="17" type="ORF">LK10_04070</name>
</gene>
<dbReference type="InterPro" id="IPR003694">
    <property type="entry name" value="NAD_synthase"/>
</dbReference>
<dbReference type="GO" id="GO:0005737">
    <property type="term" value="C:cytoplasm"/>
    <property type="evidence" value="ECO:0007669"/>
    <property type="project" value="InterPro"/>
</dbReference>
<evidence type="ECO:0000256" key="3">
    <source>
        <dbReference type="ARBA" id="ARBA00022598"/>
    </source>
</evidence>
<dbReference type="GO" id="GO:0003952">
    <property type="term" value="F:NAD+ synthase (glutamine-hydrolyzing) activity"/>
    <property type="evidence" value="ECO:0007669"/>
    <property type="project" value="InterPro"/>
</dbReference>
<feature type="binding site" evidence="13">
    <location>
        <position position="179"/>
    </location>
    <ligand>
        <name>deamido-NAD(+)</name>
        <dbReference type="ChEBI" id="CHEBI:58437"/>
        <note>ligand shared between two neighboring subunits</note>
    </ligand>
</feature>
<dbReference type="CDD" id="cd00553">
    <property type="entry name" value="NAD_synthase"/>
    <property type="match status" value="1"/>
</dbReference>
<dbReference type="Proteomes" id="UP000030982">
    <property type="component" value="Unassembled WGS sequence"/>
</dbReference>
<evidence type="ECO:0000256" key="15">
    <source>
        <dbReference type="RuleBase" id="RU003812"/>
    </source>
</evidence>
<feature type="binding site" evidence="13">
    <location>
        <position position="159"/>
    </location>
    <ligand>
        <name>ATP</name>
        <dbReference type="ChEBI" id="CHEBI:30616"/>
    </ligand>
</feature>
<evidence type="ECO:0000256" key="12">
    <source>
        <dbReference type="ARBA" id="ARBA00070926"/>
    </source>
</evidence>
<evidence type="ECO:0000256" key="13">
    <source>
        <dbReference type="HAMAP-Rule" id="MF_00193"/>
    </source>
</evidence>
<comment type="catalytic activity">
    <reaction evidence="9 13 15">
        <text>deamido-NAD(+) + NH4(+) + ATP = AMP + diphosphate + NAD(+) + H(+)</text>
        <dbReference type="Rhea" id="RHEA:21188"/>
        <dbReference type="ChEBI" id="CHEBI:15378"/>
        <dbReference type="ChEBI" id="CHEBI:28938"/>
        <dbReference type="ChEBI" id="CHEBI:30616"/>
        <dbReference type="ChEBI" id="CHEBI:33019"/>
        <dbReference type="ChEBI" id="CHEBI:57540"/>
        <dbReference type="ChEBI" id="CHEBI:58437"/>
        <dbReference type="ChEBI" id="CHEBI:456215"/>
        <dbReference type="EC" id="6.3.1.5"/>
    </reaction>
</comment>
<evidence type="ECO:0000256" key="11">
    <source>
        <dbReference type="ARBA" id="ARBA00066987"/>
    </source>
</evidence>
<dbReference type="SUPFAM" id="SSF52402">
    <property type="entry name" value="Adenine nucleotide alpha hydrolases-like"/>
    <property type="match status" value="1"/>
</dbReference>
<dbReference type="PANTHER" id="PTHR23090:SF7">
    <property type="entry name" value="NH(3)-DEPENDENT NAD(+) SYNTHETASE"/>
    <property type="match status" value="1"/>
</dbReference>
<feature type="binding site" evidence="13">
    <location>
        <position position="52"/>
    </location>
    <ligand>
        <name>Mg(2+)</name>
        <dbReference type="ChEBI" id="CHEBI:18420"/>
    </ligand>
</feature>
<protein>
    <recommendedName>
        <fullName evidence="12 13">NH(3)-dependent NAD(+) synthetase</fullName>
        <ecNumber evidence="11 13">6.3.1.5</ecNumber>
    </recommendedName>
</protein>
<feature type="domain" description="NAD/GMP synthase" evidence="16">
    <location>
        <begin position="24"/>
        <end position="264"/>
    </location>
</feature>
<name>A0A0B2AM77_9MICC</name>
<keyword evidence="4 13" id="KW-0479">Metal-binding</keyword>
<feature type="binding site" evidence="13">
    <location>
        <position position="210"/>
    </location>
    <ligand>
        <name>ATP</name>
        <dbReference type="ChEBI" id="CHEBI:30616"/>
    </ligand>
</feature>
<sequence length="281" mass="31460">MRELQAKIIDEMGVKPEIDPAEEVTARVKFLKDYVKVSGAKGFVLGISGGLDSSLAGRLAQLAVESLADDGVEADFVAVRLPHGVQHDEEDARAALEFVRAKTEWTFNVKPAVDGFEQEYERTSDKELSDFTRGNTKARARMIAQYMIAGERNLLVVGTDHGAESVTGFFTKYGDGGADILPLFGLNKRQNRQILQYLGAPERVWQKIPTADLLDLQPGRTDEHELGITYEQIDSYLEGRDVPDEVAESIEKRYLLTRHKRSTPVTRFDTWWQEGAAAWTK</sequence>
<evidence type="ECO:0000256" key="6">
    <source>
        <dbReference type="ARBA" id="ARBA00022840"/>
    </source>
</evidence>
<feature type="binding site" description="in other chain" evidence="13">
    <location>
        <begin position="259"/>
        <end position="260"/>
    </location>
    <ligand>
        <name>deamido-NAD(+)</name>
        <dbReference type="ChEBI" id="CHEBI:58437"/>
        <note>ligand shared between two neighboring subunits</note>
    </ligand>
</feature>
<comment type="subunit">
    <text evidence="2 13">Homodimer.</text>
</comment>
<keyword evidence="7 13" id="KW-0460">Magnesium</keyword>
<dbReference type="NCBIfam" id="NF001979">
    <property type="entry name" value="PRK00768.1"/>
    <property type="match status" value="1"/>
</dbReference>
<accession>A0A0B2AM77</accession>
<dbReference type="STRING" id="1338436.LK10_04070"/>
<comment type="pathway">
    <text evidence="13">Cofactor biosynthesis; NAD(+) biosynthesis; NAD(+) from deamido-NAD(+) (ammonia route): step 1/1.</text>
</comment>
<evidence type="ECO:0000256" key="7">
    <source>
        <dbReference type="ARBA" id="ARBA00022842"/>
    </source>
</evidence>
<dbReference type="InterPro" id="IPR022310">
    <property type="entry name" value="NAD/GMP_synthase"/>
</dbReference>
<keyword evidence="3 13" id="KW-0436">Ligase</keyword>
<evidence type="ECO:0000256" key="8">
    <source>
        <dbReference type="ARBA" id="ARBA00023027"/>
    </source>
</evidence>
<dbReference type="GO" id="GO:0008795">
    <property type="term" value="F:NAD+ synthase activity"/>
    <property type="evidence" value="ECO:0007669"/>
    <property type="project" value="UniProtKB-UniRule"/>
</dbReference>
<dbReference type="EMBL" id="JTDL01000044">
    <property type="protein sequence ID" value="KHL04798.1"/>
    <property type="molecule type" value="Genomic_DNA"/>
</dbReference>
<proteinExistence type="inferred from homology"/>
<dbReference type="NCBIfam" id="TIGR00552">
    <property type="entry name" value="nadE"/>
    <property type="match status" value="1"/>
</dbReference>